<proteinExistence type="predicted"/>
<evidence type="ECO:0000313" key="3">
    <source>
        <dbReference type="Proteomes" id="UP000317078"/>
    </source>
</evidence>
<protein>
    <recommendedName>
        <fullName evidence="4">Conjugal transfer protein</fullName>
    </recommendedName>
</protein>
<dbReference type="RefSeq" id="WP_140885120.1">
    <property type="nucleotide sequence ID" value="NZ_RCZP01000020.1"/>
</dbReference>
<evidence type="ECO:0008006" key="4">
    <source>
        <dbReference type="Google" id="ProtNLM"/>
    </source>
</evidence>
<keyword evidence="1" id="KW-0812">Transmembrane</keyword>
<sequence length="123" mass="13236">MQAAEEVDLTRGIIPLGPTRPAMVPRIGLPFLAAVPLCFVGVQIAMALTGLQGIAAGLIVMACIGLPLRLWVSYDWYAVNVLMTFIQTACRSLDSHTYGGSTVSHFPLHPKNRRGLIRGIGHV</sequence>
<dbReference type="OrthoDB" id="7276060at2"/>
<gene>
    <name evidence="2" type="ORF">EAH89_18045</name>
</gene>
<evidence type="ECO:0000313" key="2">
    <source>
        <dbReference type="EMBL" id="TPG52467.1"/>
    </source>
</evidence>
<keyword evidence="1" id="KW-0472">Membrane</keyword>
<comment type="caution">
    <text evidence="2">The sequence shown here is derived from an EMBL/GenBank/DDBJ whole genome shotgun (WGS) entry which is preliminary data.</text>
</comment>
<keyword evidence="1" id="KW-1133">Transmembrane helix</keyword>
<dbReference type="EMBL" id="RCZP01000020">
    <property type="protein sequence ID" value="TPG52467.1"/>
    <property type="molecule type" value="Genomic_DNA"/>
</dbReference>
<dbReference type="AlphaFoldDB" id="A0A502FSA6"/>
<feature type="transmembrane region" description="Helical" evidence="1">
    <location>
        <begin position="54"/>
        <end position="72"/>
    </location>
</feature>
<name>A0A502FSA6_9PROT</name>
<dbReference type="Proteomes" id="UP000317078">
    <property type="component" value="Unassembled WGS sequence"/>
</dbReference>
<evidence type="ECO:0000256" key="1">
    <source>
        <dbReference type="SAM" id="Phobius"/>
    </source>
</evidence>
<reference evidence="2 3" key="1">
    <citation type="journal article" date="2019" name="Environ. Microbiol.">
        <title>Species interactions and distinct microbial communities in high Arctic permafrost affected cryosols are associated with the CH4 and CO2 gas fluxes.</title>
        <authorList>
            <person name="Altshuler I."/>
            <person name="Hamel J."/>
            <person name="Turney S."/>
            <person name="Magnuson E."/>
            <person name="Levesque R."/>
            <person name="Greer C."/>
            <person name="Whyte L.G."/>
        </authorList>
    </citation>
    <scope>NUCLEOTIDE SEQUENCE [LARGE SCALE GENOMIC DNA]</scope>
    <source>
        <strain evidence="2 3">S9.3B</strain>
    </source>
</reference>
<organism evidence="2 3">
    <name type="scientific">Muricoccus nepalensis</name>
    <dbReference type="NCBI Taxonomy" id="1854500"/>
    <lineage>
        <taxon>Bacteria</taxon>
        <taxon>Pseudomonadati</taxon>
        <taxon>Pseudomonadota</taxon>
        <taxon>Alphaproteobacteria</taxon>
        <taxon>Acetobacterales</taxon>
        <taxon>Roseomonadaceae</taxon>
        <taxon>Muricoccus</taxon>
    </lineage>
</organism>
<accession>A0A502FSA6</accession>
<feature type="transmembrane region" description="Helical" evidence="1">
    <location>
        <begin position="27"/>
        <end position="48"/>
    </location>
</feature>
<keyword evidence="3" id="KW-1185">Reference proteome</keyword>